<organism evidence="1 2">
    <name type="scientific">Colletotrichum gloeosporioides (strain Cg-14)</name>
    <name type="common">Anthracnose fungus</name>
    <name type="synonym">Glomerella cingulata</name>
    <dbReference type="NCBI Taxonomy" id="1237896"/>
    <lineage>
        <taxon>Eukaryota</taxon>
        <taxon>Fungi</taxon>
        <taxon>Dikarya</taxon>
        <taxon>Ascomycota</taxon>
        <taxon>Pezizomycotina</taxon>
        <taxon>Sordariomycetes</taxon>
        <taxon>Hypocreomycetidae</taxon>
        <taxon>Glomerellales</taxon>
        <taxon>Glomerellaceae</taxon>
        <taxon>Colletotrichum</taxon>
        <taxon>Colletotrichum gloeosporioides species complex</taxon>
    </lineage>
</organism>
<dbReference type="OMA" id="NEYMLFW"/>
<evidence type="ECO:0000313" key="1">
    <source>
        <dbReference type="EMBL" id="EQB50556.1"/>
    </source>
</evidence>
<dbReference type="Proteomes" id="UP000015530">
    <property type="component" value="Unassembled WGS sequence"/>
</dbReference>
<dbReference type="HOGENOM" id="CLU_1740392_0_0_1"/>
<reference evidence="2" key="1">
    <citation type="journal article" date="2013" name="Mol. Plant Microbe Interact.">
        <title>Global aspects of pacC regulation of pathogenicity genes in Colletotrichum gloeosporioides as revealed by transcriptome analysis.</title>
        <authorList>
            <person name="Alkan N."/>
            <person name="Meng X."/>
            <person name="Friedlander G."/>
            <person name="Reuveni E."/>
            <person name="Sukno S."/>
            <person name="Sherman A."/>
            <person name="Thon M."/>
            <person name="Fluhr R."/>
            <person name="Prusky D."/>
        </authorList>
    </citation>
    <scope>NUCLEOTIDE SEQUENCE [LARGE SCALE GENOMIC DNA]</scope>
    <source>
        <strain evidence="2">Cg-14</strain>
    </source>
</reference>
<sequence length="150" mass="16623">MAFCATNAVEIKLGEETKYNGSGFGAASPADHSIFENSSGASSFENSFMALQVANNLHTSVQLEVKGNWVPIYVDPDNHIGVMDKQLTPLNEYMLFWNNKVQTSSMIDSSRFHEPFTFSFKGSDKSKTVRFGYAVPEKPSGSENAKFYDN</sequence>
<accession>T0LG30</accession>
<dbReference type="OrthoDB" id="2987506at2759"/>
<proteinExistence type="predicted"/>
<name>T0LG30_COLGC</name>
<evidence type="ECO:0000313" key="2">
    <source>
        <dbReference type="Proteomes" id="UP000015530"/>
    </source>
</evidence>
<dbReference type="EMBL" id="AMYD01002014">
    <property type="protein sequence ID" value="EQB50556.1"/>
    <property type="molecule type" value="Genomic_DNA"/>
</dbReference>
<dbReference type="AlphaFoldDB" id="T0LG30"/>
<protein>
    <submittedName>
        <fullName evidence="1">Uncharacterized protein</fullName>
    </submittedName>
</protein>
<comment type="caution">
    <text evidence="1">The sequence shown here is derived from an EMBL/GenBank/DDBJ whole genome shotgun (WGS) entry which is preliminary data.</text>
</comment>
<gene>
    <name evidence="1" type="ORF">CGLO_09998</name>
</gene>